<evidence type="ECO:0000313" key="8">
    <source>
        <dbReference type="EnsemblMetazoa" id="XP_038057429.1"/>
    </source>
</evidence>
<evidence type="ECO:0000256" key="6">
    <source>
        <dbReference type="SAM" id="MobiDB-lite"/>
    </source>
</evidence>
<dbReference type="PANTHER" id="PTHR10410">
    <property type="entry name" value="EUKARYOTIC TRANSLATION INITIATION FACTOR 3 -RELATED"/>
    <property type="match status" value="1"/>
</dbReference>
<dbReference type="Pfam" id="PF01398">
    <property type="entry name" value="JAB"/>
    <property type="match status" value="1"/>
</dbReference>
<comment type="subunit">
    <text evidence="4">Component of the eukaryotic translation initiation factor 3 (eIF-3) complex.</text>
</comment>
<dbReference type="PROSITE" id="PS50249">
    <property type="entry name" value="MPN"/>
    <property type="match status" value="1"/>
</dbReference>
<dbReference type="GeneID" id="119729017"/>
<dbReference type="InterPro" id="IPR037518">
    <property type="entry name" value="MPN"/>
</dbReference>
<dbReference type="InterPro" id="IPR027524">
    <property type="entry name" value="eIF3h"/>
</dbReference>
<accession>A0A914A1B1</accession>
<keyword evidence="2 4" id="KW-0396">Initiation factor</keyword>
<keyword evidence="9" id="KW-1185">Reference proteome</keyword>
<reference evidence="8" key="1">
    <citation type="submission" date="2022-11" db="UniProtKB">
        <authorList>
            <consortium name="EnsemblMetazoa"/>
        </authorList>
    </citation>
    <scope>IDENTIFICATION</scope>
</reference>
<evidence type="ECO:0000259" key="7">
    <source>
        <dbReference type="PROSITE" id="PS50249"/>
    </source>
</evidence>
<feature type="domain" description="MPN" evidence="7">
    <location>
        <begin position="26"/>
        <end position="160"/>
    </location>
</feature>
<dbReference type="FunFam" id="3.40.140.10:FF:000045">
    <property type="entry name" value="Eukaryotic translation initiation factor 3 subunit H"/>
    <property type="match status" value="1"/>
</dbReference>
<comment type="similarity">
    <text evidence="4">Belongs to the eIF-3 subunit H family.</text>
</comment>
<evidence type="ECO:0000313" key="9">
    <source>
        <dbReference type="Proteomes" id="UP000887568"/>
    </source>
</evidence>
<dbReference type="Proteomes" id="UP000887568">
    <property type="component" value="Unplaced"/>
</dbReference>
<dbReference type="Gene3D" id="3.40.140.10">
    <property type="entry name" value="Cytidine Deaminase, domain 2"/>
    <property type="match status" value="1"/>
</dbReference>
<dbReference type="HAMAP" id="MF_03007">
    <property type="entry name" value="eIF3h"/>
    <property type="match status" value="1"/>
</dbReference>
<keyword evidence="3 4" id="KW-0648">Protein biosynthesis</keyword>
<evidence type="ECO:0000256" key="2">
    <source>
        <dbReference type="ARBA" id="ARBA00022540"/>
    </source>
</evidence>
<dbReference type="RefSeq" id="XP_038057429.1">
    <property type="nucleotide sequence ID" value="XM_038201501.1"/>
</dbReference>
<dbReference type="GO" id="GO:0001732">
    <property type="term" value="P:formation of cytoplasmic translation initiation complex"/>
    <property type="evidence" value="ECO:0007669"/>
    <property type="project" value="UniProtKB-UniRule"/>
</dbReference>
<feature type="region of interest" description="Disordered" evidence="6">
    <location>
        <begin position="259"/>
        <end position="288"/>
    </location>
</feature>
<proteinExistence type="inferred from homology"/>
<dbReference type="CTD" id="8667"/>
<feature type="coiled-coil region" evidence="5">
    <location>
        <begin position="222"/>
        <end position="259"/>
    </location>
</feature>
<dbReference type="OMA" id="WYQSTYF"/>
<dbReference type="CDD" id="cd08065">
    <property type="entry name" value="MPN_eIF3h"/>
    <property type="match status" value="1"/>
</dbReference>
<protein>
    <recommendedName>
        <fullName evidence="4">Eukaryotic translation initiation factor 3 subunit H</fullName>
        <shortName evidence="4">eIF3h</shortName>
    </recommendedName>
</protein>
<sequence>MIIVHSVINFTKMATASTLDAPVARVQIDGLVVLKIIKHCEEEGGSAGELVQGVLLGLVQDDTLEITNCFPFPKHADEENFDDVLYQMEMMRNLRHVNIDHLHVGWYQSTLYGTFLNKALLDSQFNYQHSIEESVVLIYDPLKTSKSTLSLKAYRLTRNAMESYKDYDFSTDALKKTGLCYENIFEEIPIVVHNSYLINTLICELKEVTPPTGDNFLTLSSGNMLEKNLELLMEHVDDLAQETNKYMNYQRAMTKLQQNKQQHTYKRQQENAARQQRGEPPLPEEDLSKLFKAPQPPLRLESMLMAGQMKNYAAEINRMAASSFGKLFMADALQTPGPSST</sequence>
<evidence type="ECO:0000256" key="4">
    <source>
        <dbReference type="HAMAP-Rule" id="MF_03007"/>
    </source>
</evidence>
<keyword evidence="1 4" id="KW-0963">Cytoplasm</keyword>
<dbReference type="GO" id="GO:0008237">
    <property type="term" value="F:metallopeptidase activity"/>
    <property type="evidence" value="ECO:0007669"/>
    <property type="project" value="InterPro"/>
</dbReference>
<dbReference type="InterPro" id="IPR050242">
    <property type="entry name" value="JAMM_MPN+_peptidase_M67A"/>
</dbReference>
<evidence type="ECO:0000256" key="1">
    <source>
        <dbReference type="ARBA" id="ARBA00022490"/>
    </source>
</evidence>
<organism evidence="8 9">
    <name type="scientific">Patiria miniata</name>
    <name type="common">Bat star</name>
    <name type="synonym">Asterina miniata</name>
    <dbReference type="NCBI Taxonomy" id="46514"/>
    <lineage>
        <taxon>Eukaryota</taxon>
        <taxon>Metazoa</taxon>
        <taxon>Echinodermata</taxon>
        <taxon>Eleutherozoa</taxon>
        <taxon>Asterozoa</taxon>
        <taxon>Asteroidea</taxon>
        <taxon>Valvatacea</taxon>
        <taxon>Valvatida</taxon>
        <taxon>Asterinidae</taxon>
        <taxon>Patiria</taxon>
    </lineage>
</organism>
<evidence type="ECO:0000256" key="5">
    <source>
        <dbReference type="SAM" id="Coils"/>
    </source>
</evidence>
<dbReference type="OrthoDB" id="10265695at2759"/>
<dbReference type="InterPro" id="IPR045810">
    <property type="entry name" value="eIF3h_C"/>
</dbReference>
<dbReference type="GO" id="GO:0005852">
    <property type="term" value="C:eukaryotic translation initiation factor 3 complex"/>
    <property type="evidence" value="ECO:0007669"/>
    <property type="project" value="UniProtKB-UniRule"/>
</dbReference>
<dbReference type="GO" id="GO:0003743">
    <property type="term" value="F:translation initiation factor activity"/>
    <property type="evidence" value="ECO:0007669"/>
    <property type="project" value="UniProtKB-UniRule"/>
</dbReference>
<evidence type="ECO:0000256" key="3">
    <source>
        <dbReference type="ARBA" id="ARBA00022917"/>
    </source>
</evidence>
<dbReference type="SMART" id="SM00232">
    <property type="entry name" value="JAB_MPN"/>
    <property type="match status" value="1"/>
</dbReference>
<dbReference type="AlphaFoldDB" id="A0A914A1B1"/>
<dbReference type="GO" id="GO:0016282">
    <property type="term" value="C:eukaryotic 43S preinitiation complex"/>
    <property type="evidence" value="ECO:0007669"/>
    <property type="project" value="UniProtKB-UniRule"/>
</dbReference>
<dbReference type="Pfam" id="PF19445">
    <property type="entry name" value="eIF3h_C"/>
    <property type="match status" value="1"/>
</dbReference>
<dbReference type="InterPro" id="IPR000555">
    <property type="entry name" value="JAMM/MPN+_dom"/>
</dbReference>
<comment type="function">
    <text evidence="4">Component of the eukaryotic translation initiation factor 3 (eIF-3) complex, which is involved in protein synthesis of a specialized repertoire of mRNAs and, together with other initiation factors, stimulates binding of mRNA and methionyl-tRNAi to the 40S ribosome. The eIF-3 complex specifically targets and initiates translation of a subset of mRNAs involved in cell proliferation.</text>
</comment>
<keyword evidence="5" id="KW-0175">Coiled coil</keyword>
<name>A0A914A1B1_PATMI</name>
<dbReference type="GO" id="GO:0033290">
    <property type="term" value="C:eukaryotic 48S preinitiation complex"/>
    <property type="evidence" value="ECO:0007669"/>
    <property type="project" value="UniProtKB-UniRule"/>
</dbReference>
<comment type="subcellular location">
    <subcellularLocation>
        <location evidence="4">Cytoplasm</location>
    </subcellularLocation>
</comment>
<dbReference type="EnsemblMetazoa" id="XM_038201501.1">
    <property type="protein sequence ID" value="XP_038057429.1"/>
    <property type="gene ID" value="LOC119729017"/>
</dbReference>